<dbReference type="SUPFAM" id="SSF74650">
    <property type="entry name" value="Galactose mutarotase-like"/>
    <property type="match status" value="1"/>
</dbReference>
<dbReference type="InterPro" id="IPR011013">
    <property type="entry name" value="Gal_mutarotase_sf_dom"/>
</dbReference>
<dbReference type="Pfam" id="PF01263">
    <property type="entry name" value="Aldose_epim"/>
    <property type="match status" value="1"/>
</dbReference>
<organism evidence="1 2">
    <name type="scientific">Parafannyhessea umbonata</name>
    <dbReference type="NCBI Taxonomy" id="604330"/>
    <lineage>
        <taxon>Bacteria</taxon>
        <taxon>Bacillati</taxon>
        <taxon>Actinomycetota</taxon>
        <taxon>Coriobacteriia</taxon>
        <taxon>Coriobacteriales</taxon>
        <taxon>Atopobiaceae</taxon>
        <taxon>Parafannyhessea</taxon>
    </lineage>
</organism>
<dbReference type="STRING" id="604330.SAMN04489857_1012"/>
<protein>
    <submittedName>
        <fullName evidence="1">Galactose mutarotase</fullName>
    </submittedName>
</protein>
<keyword evidence="2" id="KW-1185">Reference proteome</keyword>
<dbReference type="RefSeq" id="WP_090846195.1">
    <property type="nucleotide sequence ID" value="NZ_FMZL01000008.1"/>
</dbReference>
<dbReference type="EMBL" id="FMZL01000008">
    <property type="protein sequence ID" value="SDC30796.1"/>
    <property type="molecule type" value="Genomic_DNA"/>
</dbReference>
<dbReference type="InterPro" id="IPR008183">
    <property type="entry name" value="Aldose_1/G6P_1-epimerase"/>
</dbReference>
<dbReference type="InterPro" id="IPR014718">
    <property type="entry name" value="GH-type_carb-bd"/>
</dbReference>
<proteinExistence type="predicted"/>
<evidence type="ECO:0000313" key="2">
    <source>
        <dbReference type="Proteomes" id="UP000198528"/>
    </source>
</evidence>
<gene>
    <name evidence="1" type="ORF">SAMN04487824_10848</name>
</gene>
<name>A0A1G6KKE4_9ACTN</name>
<sequence length="293" mass="32537">MSLHSCEAGGLAFTVDSKGAQLMSLRKDGREYLWQGDPTWWPRRAPVLFPIVGNIRNDHAYSQKGEVRLGRHGLARNCEFDVLDCADGALSFRLRSSAATRESFPYDFQLDMTYAAADGRLTQTFMVTNVGDADLPFVLGGHPAFNVPVAADEGESFSDYRLEFSQPWTYASPRIDTSTGLLNFQDRFQLLEDADTLALTHRLFDVDTLVFEDVPGRSVRLVGPAGHGMQVDFDGFDYLGVWSAANDAPFVALEPWTGCATATDEDDEFEHKRGMTTLSPGEKRAWSFSLMPL</sequence>
<dbReference type="InterPro" id="IPR037481">
    <property type="entry name" value="LacX"/>
</dbReference>
<dbReference type="CDD" id="cd09024">
    <property type="entry name" value="Aldose_epim_lacX"/>
    <property type="match status" value="1"/>
</dbReference>
<reference evidence="2" key="1">
    <citation type="submission" date="2016-10" db="EMBL/GenBank/DDBJ databases">
        <authorList>
            <person name="Varghese N."/>
            <person name="Submissions S."/>
        </authorList>
    </citation>
    <scope>NUCLEOTIDE SEQUENCE [LARGE SCALE GENOMIC DNA]</scope>
    <source>
        <strain evidence="2">DSM 22619</strain>
    </source>
</reference>
<dbReference type="GO" id="GO:0016853">
    <property type="term" value="F:isomerase activity"/>
    <property type="evidence" value="ECO:0007669"/>
    <property type="project" value="InterPro"/>
</dbReference>
<accession>A0A1G6KKE4</accession>
<evidence type="ECO:0000313" key="1">
    <source>
        <dbReference type="EMBL" id="SDC30796.1"/>
    </source>
</evidence>
<dbReference type="AlphaFoldDB" id="A0A1G6KKE4"/>
<dbReference type="Proteomes" id="UP000198528">
    <property type="component" value="Unassembled WGS sequence"/>
</dbReference>
<dbReference type="GO" id="GO:0005975">
    <property type="term" value="P:carbohydrate metabolic process"/>
    <property type="evidence" value="ECO:0007669"/>
    <property type="project" value="InterPro"/>
</dbReference>
<dbReference type="Gene3D" id="2.70.98.10">
    <property type="match status" value="1"/>
</dbReference>
<dbReference type="GO" id="GO:0030246">
    <property type="term" value="F:carbohydrate binding"/>
    <property type="evidence" value="ECO:0007669"/>
    <property type="project" value="InterPro"/>
</dbReference>